<evidence type="ECO:0000313" key="2">
    <source>
        <dbReference type="EMBL" id="EEQ30238.1"/>
    </source>
</evidence>
<feature type="compositionally biased region" description="Basic and acidic residues" evidence="1">
    <location>
        <begin position="88"/>
        <end position="100"/>
    </location>
</feature>
<dbReference type="OMA" id="MGHEEQK"/>
<feature type="region of interest" description="Disordered" evidence="1">
    <location>
        <begin position="78"/>
        <end position="100"/>
    </location>
</feature>
<evidence type="ECO:0000313" key="3">
    <source>
        <dbReference type="Proteomes" id="UP000002035"/>
    </source>
</evidence>
<reference evidence="3" key="1">
    <citation type="journal article" date="2012" name="MBio">
        <title>Comparative genome analysis of Trichophyton rubrum and related dermatophytes reveals candidate genes involved in infection.</title>
        <authorList>
            <person name="Martinez D.A."/>
            <person name="Oliver B.G."/>
            <person name="Graeser Y."/>
            <person name="Goldberg J.M."/>
            <person name="Li W."/>
            <person name="Martinez-Rossi N.M."/>
            <person name="Monod M."/>
            <person name="Shelest E."/>
            <person name="Barton R.C."/>
            <person name="Birch E."/>
            <person name="Brakhage A.A."/>
            <person name="Chen Z."/>
            <person name="Gurr S.J."/>
            <person name="Heiman D."/>
            <person name="Heitman J."/>
            <person name="Kosti I."/>
            <person name="Rossi A."/>
            <person name="Saif S."/>
            <person name="Samalova M."/>
            <person name="Saunders C.W."/>
            <person name="Shea T."/>
            <person name="Summerbell R.C."/>
            <person name="Xu J."/>
            <person name="Young S."/>
            <person name="Zeng Q."/>
            <person name="Birren B.W."/>
            <person name="Cuomo C.A."/>
            <person name="White T.C."/>
        </authorList>
    </citation>
    <scope>NUCLEOTIDE SEQUENCE [LARGE SCALE GENOMIC DNA]</scope>
    <source>
        <strain evidence="3">ATCC MYA-4605 / CBS 113480</strain>
    </source>
</reference>
<dbReference type="EMBL" id="DS995703">
    <property type="protein sequence ID" value="EEQ30238.1"/>
    <property type="molecule type" value="Genomic_DNA"/>
</dbReference>
<dbReference type="HOGENOM" id="CLU_158092_1_1_1"/>
<evidence type="ECO:0000256" key="1">
    <source>
        <dbReference type="SAM" id="MobiDB-lite"/>
    </source>
</evidence>
<protein>
    <submittedName>
        <fullName evidence="2">Uncharacterized protein</fullName>
    </submittedName>
</protein>
<dbReference type="VEuPathDB" id="FungiDB:MCYG_03057"/>
<keyword evidence="3" id="KW-1185">Reference proteome</keyword>
<dbReference type="RefSeq" id="XP_002847551.1">
    <property type="nucleotide sequence ID" value="XM_002847505.1"/>
</dbReference>
<name>C5FKL6_ARTOC</name>
<proteinExistence type="predicted"/>
<dbReference type="GeneID" id="9225078"/>
<dbReference type="Proteomes" id="UP000002035">
    <property type="component" value="Unassembled WGS sequence"/>
</dbReference>
<accession>C5FKL6</accession>
<dbReference type="AlphaFoldDB" id="C5FKL6"/>
<dbReference type="eggNOG" id="ENOG502SWZV">
    <property type="taxonomic scope" value="Eukaryota"/>
</dbReference>
<dbReference type="OrthoDB" id="5428081at2759"/>
<sequence>MAGAVAIITASGAIWGASLKMGHEEQKRIQQSMEATPEEKINTLMVVRENLVAKRAMLEQQIKGIETRQAEKAELLRQKGQYQQRPQMQHEHQLQKEKQR</sequence>
<organism evidence="2 3">
    <name type="scientific">Arthroderma otae (strain ATCC MYA-4605 / CBS 113480)</name>
    <name type="common">Microsporum canis</name>
    <dbReference type="NCBI Taxonomy" id="554155"/>
    <lineage>
        <taxon>Eukaryota</taxon>
        <taxon>Fungi</taxon>
        <taxon>Dikarya</taxon>
        <taxon>Ascomycota</taxon>
        <taxon>Pezizomycotina</taxon>
        <taxon>Eurotiomycetes</taxon>
        <taxon>Eurotiomycetidae</taxon>
        <taxon>Onygenales</taxon>
        <taxon>Arthrodermataceae</taxon>
        <taxon>Microsporum</taxon>
    </lineage>
</organism>
<gene>
    <name evidence="2" type="ORF">MCYG_03057</name>
</gene>